<sequence>MSNTQVATQQNNMSLGELMHSPAVVGKLNEVWNSPQMANSFMSSVISVANGNPQLRNAEPMSIIGAAMVAATMQLQVIPTLGQCYIIPYGKKAQFQVGYLGLLQLCQRSGQFKKILAAPVHEGEYVSGDEFDEEYVFDKKQKKSDKVIGYMAKFELLNGFTKVAYWDIEKVKAHATKFSQAFRAGFNSPWKSDFDAMAQKTVLKSILKFAPKSIEMQNAVTFDQSVINTNTSDVQDLDIDAFAPEYVDNIESEKKENIAAKAAEAAKADAAKKEEKK</sequence>
<evidence type="ECO:0000313" key="1">
    <source>
        <dbReference type="EMBL" id="DAD97772.1"/>
    </source>
</evidence>
<dbReference type="InterPro" id="IPR018330">
    <property type="entry name" value="RecT_fam"/>
</dbReference>
<proteinExistence type="predicted"/>
<accession>A0A8S5NTS8</accession>
<reference evidence="1" key="1">
    <citation type="journal article" date="2021" name="Proc. Natl. Acad. Sci. U.S.A.">
        <title>A Catalog of Tens of Thousands of Viruses from Human Metagenomes Reveals Hidden Associations with Chronic Diseases.</title>
        <authorList>
            <person name="Tisza M.J."/>
            <person name="Buck C.B."/>
        </authorList>
    </citation>
    <scope>NUCLEOTIDE SEQUENCE</scope>
    <source>
        <strain evidence="1">CtkmZ20</strain>
    </source>
</reference>
<organism evidence="1">
    <name type="scientific">Myoviridae sp. ctkmZ20</name>
    <dbReference type="NCBI Taxonomy" id="2825166"/>
    <lineage>
        <taxon>Viruses</taxon>
        <taxon>Duplodnaviria</taxon>
        <taxon>Heunggongvirae</taxon>
        <taxon>Uroviricota</taxon>
        <taxon>Caudoviricetes</taxon>
    </lineage>
</organism>
<dbReference type="GO" id="GO:0006259">
    <property type="term" value="P:DNA metabolic process"/>
    <property type="evidence" value="ECO:0007669"/>
    <property type="project" value="InterPro"/>
</dbReference>
<dbReference type="EMBL" id="BK015248">
    <property type="protein sequence ID" value="DAD97772.1"/>
    <property type="molecule type" value="Genomic_DNA"/>
</dbReference>
<dbReference type="InterPro" id="IPR004590">
    <property type="entry name" value="ssDNA_annealing_RecT"/>
</dbReference>
<dbReference type="NCBIfam" id="TIGR00616">
    <property type="entry name" value="rect"/>
    <property type="match status" value="1"/>
</dbReference>
<dbReference type="Pfam" id="PF03837">
    <property type="entry name" value="RecT"/>
    <property type="match status" value="1"/>
</dbReference>
<dbReference type="GO" id="GO:0003677">
    <property type="term" value="F:DNA binding"/>
    <property type="evidence" value="ECO:0007669"/>
    <property type="project" value="InterPro"/>
</dbReference>
<name>A0A8S5NTS8_9CAUD</name>
<protein>
    <submittedName>
        <fullName evidence="1">RecT protein</fullName>
    </submittedName>
</protein>